<gene>
    <name evidence="1" type="ORF">ACFFGN_33715</name>
</gene>
<protein>
    <submittedName>
        <fullName evidence="1">Uncharacterized protein</fullName>
    </submittedName>
</protein>
<dbReference type="Proteomes" id="UP001589890">
    <property type="component" value="Unassembled WGS sequence"/>
</dbReference>
<evidence type="ECO:0000313" key="1">
    <source>
        <dbReference type="EMBL" id="MFC0629071.1"/>
    </source>
</evidence>
<name>A0ABV6QWQ5_9ACTN</name>
<proteinExistence type="predicted"/>
<sequence>MEISREDLDPWHRALADLADVRDWNRLWGPDGDVLVLRDRVAAATGWVPMPPGPVIDDRQRSWGFDTPRGTVVDVHPQSVLVRLKQAWVARDVSNEQEFVEAVGVALPRWDRLVAAGAAVLGEEPSQAEPDLEDTRKLAVWHSPGAEIRLACKAPLHYDEELPGITFALTVEASNR</sequence>
<evidence type="ECO:0000313" key="2">
    <source>
        <dbReference type="Proteomes" id="UP001589890"/>
    </source>
</evidence>
<accession>A0ABV6QWQ5</accession>
<keyword evidence="2" id="KW-1185">Reference proteome</keyword>
<dbReference type="EMBL" id="JBHLTC010000041">
    <property type="protein sequence ID" value="MFC0629071.1"/>
    <property type="molecule type" value="Genomic_DNA"/>
</dbReference>
<organism evidence="1 2">
    <name type="scientific">Kribbella deserti</name>
    <dbReference type="NCBI Taxonomy" id="1926257"/>
    <lineage>
        <taxon>Bacteria</taxon>
        <taxon>Bacillati</taxon>
        <taxon>Actinomycetota</taxon>
        <taxon>Actinomycetes</taxon>
        <taxon>Propionibacteriales</taxon>
        <taxon>Kribbellaceae</taxon>
        <taxon>Kribbella</taxon>
    </lineage>
</organism>
<reference evidence="1 2" key="1">
    <citation type="submission" date="2024-09" db="EMBL/GenBank/DDBJ databases">
        <authorList>
            <person name="Sun Q."/>
            <person name="Mori K."/>
        </authorList>
    </citation>
    <scope>NUCLEOTIDE SEQUENCE [LARGE SCALE GENOMIC DNA]</scope>
    <source>
        <strain evidence="1 2">CGMCC 1.15906</strain>
    </source>
</reference>
<comment type="caution">
    <text evidence="1">The sequence shown here is derived from an EMBL/GenBank/DDBJ whole genome shotgun (WGS) entry which is preliminary data.</text>
</comment>
<dbReference type="RefSeq" id="WP_380056514.1">
    <property type="nucleotide sequence ID" value="NZ_JBHLTC010000041.1"/>
</dbReference>